<proteinExistence type="predicted"/>
<evidence type="ECO:0000313" key="1">
    <source>
        <dbReference type="EMBL" id="PNU02529.1"/>
    </source>
</evidence>
<comment type="caution">
    <text evidence="1">The sequence shown here is derived from an EMBL/GenBank/DDBJ whole genome shotgun (WGS) entry which is preliminary data.</text>
</comment>
<protein>
    <submittedName>
        <fullName evidence="1">Uncharacterized protein</fullName>
    </submittedName>
</protein>
<dbReference type="EMBL" id="LYMM01000073">
    <property type="protein sequence ID" value="PNU02529.1"/>
    <property type="molecule type" value="Genomic_DNA"/>
</dbReference>
<dbReference type="Gene3D" id="2.60.120.200">
    <property type="match status" value="1"/>
</dbReference>
<name>A0A2K2FUQ8_9SPHN</name>
<organism evidence="1 2">
    <name type="scientific">Novosphingobium guangzhouense</name>
    <dbReference type="NCBI Taxonomy" id="1850347"/>
    <lineage>
        <taxon>Bacteria</taxon>
        <taxon>Pseudomonadati</taxon>
        <taxon>Pseudomonadota</taxon>
        <taxon>Alphaproteobacteria</taxon>
        <taxon>Sphingomonadales</taxon>
        <taxon>Sphingomonadaceae</taxon>
        <taxon>Novosphingobium</taxon>
    </lineage>
</organism>
<dbReference type="InterPro" id="IPR013320">
    <property type="entry name" value="ConA-like_dom_sf"/>
</dbReference>
<dbReference type="AlphaFoldDB" id="A0A2K2FUQ8"/>
<evidence type="ECO:0000313" key="2">
    <source>
        <dbReference type="Proteomes" id="UP000236327"/>
    </source>
</evidence>
<dbReference type="OrthoDB" id="9790247at2"/>
<sequence>MAAATVFFNASESSNEKVPRAVIDPVEVALLKSGIISGWWPGSRGAMEGVADGSVLPFMWKSSLDLQAFAPAAGKKAPAMLHDDALDREFLRFGYGTNHAGETLERVTNTLASVTTRATGSGYAAGDTVTLQNGVVLTYTGSTGAFSGVSGQGNFTITNPGAFTSQPTGLLSQTATSGSGTGATLAAAFVADNGALELNPIAPIIPNGNAPFSLAVPFRCPLPTGPNAQPNSGGFLFGAQLNQATIRDTVANARYWGLRVHDSTETYLTAGALSAYYEGDPKRISSTVDYRDGQWHVAMLTIPVENGQPTLWVDGQLVATATAGSFVRVNATVGAKRLRVGAAGLPGSGPTGGFCGDVGEPIVVLADLAAAANASLRQTIMNRVLDIWKPGLVSA</sequence>
<dbReference type="Proteomes" id="UP000236327">
    <property type="component" value="Unassembled WGS sequence"/>
</dbReference>
<accession>A0A2K2FUQ8</accession>
<reference evidence="1 2" key="1">
    <citation type="submission" date="2016-05" db="EMBL/GenBank/DDBJ databases">
        <title>Complete genome sequence of Novosphingobium guangzhouense SA925(T).</title>
        <authorList>
            <person name="Sha S."/>
        </authorList>
    </citation>
    <scope>NUCLEOTIDE SEQUENCE [LARGE SCALE GENOMIC DNA]</scope>
    <source>
        <strain evidence="1 2">SA925</strain>
    </source>
</reference>
<dbReference type="RefSeq" id="WP_103098698.1">
    <property type="nucleotide sequence ID" value="NZ_LYMM01000073.1"/>
</dbReference>
<keyword evidence="2" id="KW-1185">Reference proteome</keyword>
<gene>
    <name evidence="1" type="ORF">A8V01_09115</name>
</gene>
<dbReference type="SUPFAM" id="SSF49899">
    <property type="entry name" value="Concanavalin A-like lectins/glucanases"/>
    <property type="match status" value="1"/>
</dbReference>